<feature type="signal peptide" evidence="2">
    <location>
        <begin position="1"/>
        <end position="23"/>
    </location>
</feature>
<dbReference type="PATRIC" id="fig|1440762.4.peg.2810"/>
<feature type="chain" id="PRO_5002575747" description="Outer membrane protein beta-barrel domain-containing protein" evidence="2">
    <location>
        <begin position="24"/>
        <end position="205"/>
    </location>
</feature>
<gene>
    <name evidence="4" type="ORF">Y882_15430</name>
</gene>
<dbReference type="AlphaFoldDB" id="A0A0G9GYL8"/>
<dbReference type="OrthoDB" id="5735897at2"/>
<feature type="domain" description="Outer membrane protein beta-barrel" evidence="3">
    <location>
        <begin position="14"/>
        <end position="205"/>
    </location>
</feature>
<evidence type="ECO:0000256" key="1">
    <source>
        <dbReference type="ARBA" id="ARBA00022729"/>
    </source>
</evidence>
<dbReference type="InterPro" id="IPR027385">
    <property type="entry name" value="Beta-barrel_OMP"/>
</dbReference>
<keyword evidence="1 2" id="KW-0732">Signal</keyword>
<evidence type="ECO:0000259" key="3">
    <source>
        <dbReference type="Pfam" id="PF13505"/>
    </source>
</evidence>
<dbReference type="Proteomes" id="UP000035481">
    <property type="component" value="Unassembled WGS sequence"/>
</dbReference>
<sequence>MKNTILALALATAGLAVVPAAFAQDAAQGNAQQGWYLGANAGYAQVQKGPYDNGAFAGGVKGGYRFAINPDTSLGAEVGYVYLGRADARGQYTQNYANYNGDNGKSKLQGATAGLNLRYSFSPNWYGEVRGGAFFAKGSGLTNDKTNPEMVNFNSTRYYAGLGAGYNINKNISVGLNWDYYDGSQSDKNIHLPTNLYSVSAEYRF</sequence>
<organism evidence="4 5">
    <name type="scientific">Dyella japonica DSM 16301</name>
    <dbReference type="NCBI Taxonomy" id="1440762"/>
    <lineage>
        <taxon>Bacteria</taxon>
        <taxon>Pseudomonadati</taxon>
        <taxon>Pseudomonadota</taxon>
        <taxon>Gammaproteobacteria</taxon>
        <taxon>Lysobacterales</taxon>
        <taxon>Rhodanobacteraceae</taxon>
        <taxon>Dyella</taxon>
    </lineage>
</organism>
<evidence type="ECO:0000256" key="2">
    <source>
        <dbReference type="SAM" id="SignalP"/>
    </source>
</evidence>
<name>A0A0G9GYL8_9GAMM</name>
<dbReference type="Gene3D" id="2.40.160.20">
    <property type="match status" value="1"/>
</dbReference>
<accession>A0A0G9GYL8</accession>
<evidence type="ECO:0000313" key="5">
    <source>
        <dbReference type="Proteomes" id="UP000035481"/>
    </source>
</evidence>
<proteinExistence type="predicted"/>
<dbReference type="EMBL" id="JPLA01000043">
    <property type="protein sequence ID" value="KLD62620.1"/>
    <property type="molecule type" value="Genomic_DNA"/>
</dbReference>
<evidence type="ECO:0000313" key="4">
    <source>
        <dbReference type="EMBL" id="KLD62620.1"/>
    </source>
</evidence>
<reference evidence="4 5" key="1">
    <citation type="journal article" date="2015" name="Antonie Van Leeuwenhoek">
        <title>A phylogenomic and molecular marker based taxonomic framework for the order Xanthomonadales: proposal to transfer the families Algiphilaceae and Solimonadaceae to the order Nevskiales ord. nov. and to create a new family within the order Xanthomonadales, the family Rhodanobacteraceae fam. nov., containing the genus Rhodanobacter and its closest relatives.</title>
        <authorList>
            <person name="Naushad S."/>
            <person name="Adeolu M."/>
            <person name="Wong S."/>
            <person name="Sohail M."/>
            <person name="Schellhorn H.E."/>
            <person name="Gupta R.S."/>
        </authorList>
    </citation>
    <scope>NUCLEOTIDE SEQUENCE [LARGE SCALE GENOMIC DNA]</scope>
    <source>
        <strain evidence="4 5">DSM 16301</strain>
    </source>
</reference>
<dbReference type="RefSeq" id="WP_046972772.1">
    <property type="nucleotide sequence ID" value="NZ_JPLA01000043.1"/>
</dbReference>
<dbReference type="SUPFAM" id="SSF56925">
    <property type="entry name" value="OMPA-like"/>
    <property type="match status" value="1"/>
</dbReference>
<dbReference type="STRING" id="1440762.Y882_15430"/>
<dbReference type="InterPro" id="IPR011250">
    <property type="entry name" value="OMP/PagP_B-barrel"/>
</dbReference>
<comment type="caution">
    <text evidence="4">The sequence shown here is derived from an EMBL/GenBank/DDBJ whole genome shotgun (WGS) entry which is preliminary data.</text>
</comment>
<protein>
    <recommendedName>
        <fullName evidence="3">Outer membrane protein beta-barrel domain-containing protein</fullName>
    </recommendedName>
</protein>
<dbReference type="Pfam" id="PF13505">
    <property type="entry name" value="OMP_b-brl"/>
    <property type="match status" value="1"/>
</dbReference>